<reference evidence="2 3" key="1">
    <citation type="submission" date="2023-04" db="EMBL/GenBank/DDBJ databases">
        <title>Genome Encyclopedia of Bacteria and Archaea VI: Functional Genomics of Type Strains.</title>
        <authorList>
            <person name="Whitman W."/>
        </authorList>
    </citation>
    <scope>NUCLEOTIDE SEQUENCE [LARGE SCALE GENOMIC DNA]</scope>
    <source>
        <strain evidence="2 3">SG_E_30_P1</strain>
    </source>
</reference>
<feature type="transmembrane region" description="Helical" evidence="1">
    <location>
        <begin position="21"/>
        <end position="42"/>
    </location>
</feature>
<dbReference type="Proteomes" id="UP001160142">
    <property type="component" value="Unassembled WGS sequence"/>
</dbReference>
<dbReference type="RefSeq" id="WP_322134148.1">
    <property type="nucleotide sequence ID" value="NZ_CP085036.1"/>
</dbReference>
<proteinExistence type="predicted"/>
<evidence type="ECO:0000313" key="3">
    <source>
        <dbReference type="Proteomes" id="UP001160142"/>
    </source>
</evidence>
<evidence type="ECO:0008006" key="4">
    <source>
        <dbReference type="Google" id="ProtNLM"/>
    </source>
</evidence>
<accession>A0ABT6KPC9</accession>
<comment type="caution">
    <text evidence="2">The sequence shown here is derived from an EMBL/GenBank/DDBJ whole genome shotgun (WGS) entry which is preliminary data.</text>
</comment>
<organism evidence="2 3">
    <name type="scientific">Antiquaquibacter oligotrophicus</name>
    <dbReference type="NCBI Taxonomy" id="2880260"/>
    <lineage>
        <taxon>Bacteria</taxon>
        <taxon>Bacillati</taxon>
        <taxon>Actinomycetota</taxon>
        <taxon>Actinomycetes</taxon>
        <taxon>Micrococcales</taxon>
        <taxon>Microbacteriaceae</taxon>
        <taxon>Antiquaquibacter</taxon>
    </lineage>
</organism>
<protein>
    <recommendedName>
        <fullName evidence="4">DUF4012 domain-containing protein</fullName>
    </recommendedName>
</protein>
<sequence length="591" mass="63061">MTRAATTTRNARNRPRSRRRVVVWVLVGVAVLLLFVVGWVGIRGFLAKGELEAALPILVGVQQDAADGDFEGVQEAVAEVAEHTSAARSLTSDPVWGAAAVTPFAGANLHAFGEIAAITDTVVQGALAPATSAGLLDASFLKPVDGRFDLSAVGELQSIFEGADAAMVDASARLDALDTSGTIGPIQDAHTRVTDFVEPLVPLMAGADGLVKELPKLLGQDGPRRYLVVFQNNAEARSLGGHAGSWLEVIVDDGRISLQQQVNVDPLISSMPIIGLTAEQVALFEGAGLRPSNTTIVPDLQLSAETAAAYWNNAFGTTPDAVFFQDPVALGFFLQSTPPVTLPDGTVVDGTNAAAFLLNEVYLNYGTNEEQDAVFGYIVQQLFASVTGGSFDPASFLAAAINAGEQHRLLAWFFDDSEREALAGLPLDLPPLAYDEETAEFGLYFTENYGSKMLYYLDATVELSQQVCGDSSRYRVRTTFTNLMTPDFGPLLPWYVGALQDGKLRLRATLYAPPGSTFASASGWDADFTPVTATDGEHPAMVQRLTLGPGQSTTTEYIIDGDDVDLARDLEAYVTPLARYTPVEVVEWPCG</sequence>
<gene>
    <name evidence="2" type="ORF">M2152_002030</name>
</gene>
<dbReference type="EMBL" id="JARXVQ010000001">
    <property type="protein sequence ID" value="MDH6181848.1"/>
    <property type="molecule type" value="Genomic_DNA"/>
</dbReference>
<evidence type="ECO:0000313" key="2">
    <source>
        <dbReference type="EMBL" id="MDH6181848.1"/>
    </source>
</evidence>
<evidence type="ECO:0000256" key="1">
    <source>
        <dbReference type="SAM" id="Phobius"/>
    </source>
</evidence>
<keyword evidence="1" id="KW-0472">Membrane</keyword>
<keyword evidence="1" id="KW-1133">Transmembrane helix</keyword>
<dbReference type="InterPro" id="IPR025101">
    <property type="entry name" value="DUF4012"/>
</dbReference>
<keyword evidence="3" id="KW-1185">Reference proteome</keyword>
<keyword evidence="1" id="KW-0812">Transmembrane</keyword>
<dbReference type="Pfam" id="PF13196">
    <property type="entry name" value="DUF4012"/>
    <property type="match status" value="1"/>
</dbReference>
<name>A0ABT6KPC9_9MICO</name>